<dbReference type="EMBL" id="DS028133">
    <property type="protein sequence ID" value="EEY56184.1"/>
    <property type="molecule type" value="Genomic_DNA"/>
</dbReference>
<dbReference type="eggNOG" id="ENOG502SBF1">
    <property type="taxonomic scope" value="Eukaryota"/>
</dbReference>
<protein>
    <submittedName>
        <fullName evidence="2">Uncharacterized protein</fullName>
    </submittedName>
</protein>
<sequence>MPARTNRKNLQKRRKRRLFAAITAEIQASDELEKMRNEEERQRTHQKWHKEVEKSNAAFKKKRKMTDQ</sequence>
<gene>
    <name evidence="2" type="ORF">PITG_08977</name>
</gene>
<accession>D0NDM7</accession>
<dbReference type="InParanoid" id="D0NDM7"/>
<dbReference type="OrthoDB" id="166931at2759"/>
<evidence type="ECO:0000313" key="3">
    <source>
        <dbReference type="Proteomes" id="UP000006643"/>
    </source>
</evidence>
<dbReference type="GeneID" id="9462474"/>
<dbReference type="RefSeq" id="XP_002903014.1">
    <property type="nucleotide sequence ID" value="XM_002902968.1"/>
</dbReference>
<dbReference type="Proteomes" id="UP000006643">
    <property type="component" value="Unassembled WGS sequence"/>
</dbReference>
<organism evidence="2 3">
    <name type="scientific">Phytophthora infestans (strain T30-4)</name>
    <name type="common">Potato late blight agent</name>
    <dbReference type="NCBI Taxonomy" id="403677"/>
    <lineage>
        <taxon>Eukaryota</taxon>
        <taxon>Sar</taxon>
        <taxon>Stramenopiles</taxon>
        <taxon>Oomycota</taxon>
        <taxon>Peronosporomycetes</taxon>
        <taxon>Peronosporales</taxon>
        <taxon>Peronosporaceae</taxon>
        <taxon>Phytophthora</taxon>
    </lineage>
</organism>
<feature type="region of interest" description="Disordered" evidence="1">
    <location>
        <begin position="33"/>
        <end position="68"/>
    </location>
</feature>
<reference evidence="3" key="1">
    <citation type="journal article" date="2009" name="Nature">
        <title>Genome sequence and analysis of the Irish potato famine pathogen Phytophthora infestans.</title>
        <authorList>
            <consortium name="The Broad Institute Genome Sequencing Platform"/>
            <person name="Haas B.J."/>
            <person name="Kamoun S."/>
            <person name="Zody M.C."/>
            <person name="Jiang R.H."/>
            <person name="Handsaker R.E."/>
            <person name="Cano L.M."/>
            <person name="Grabherr M."/>
            <person name="Kodira C.D."/>
            <person name="Raffaele S."/>
            <person name="Torto-Alalibo T."/>
            <person name="Bozkurt T.O."/>
            <person name="Ah-Fong A.M."/>
            <person name="Alvarado L."/>
            <person name="Anderson V.L."/>
            <person name="Armstrong M.R."/>
            <person name="Avrova A."/>
            <person name="Baxter L."/>
            <person name="Beynon J."/>
            <person name="Boevink P.C."/>
            <person name="Bollmann S.R."/>
            <person name="Bos J.I."/>
            <person name="Bulone V."/>
            <person name="Cai G."/>
            <person name="Cakir C."/>
            <person name="Carrington J.C."/>
            <person name="Chawner M."/>
            <person name="Conti L."/>
            <person name="Costanzo S."/>
            <person name="Ewan R."/>
            <person name="Fahlgren N."/>
            <person name="Fischbach M.A."/>
            <person name="Fugelstad J."/>
            <person name="Gilroy E.M."/>
            <person name="Gnerre S."/>
            <person name="Green P.J."/>
            <person name="Grenville-Briggs L.J."/>
            <person name="Griffith J."/>
            <person name="Grunwald N.J."/>
            <person name="Horn K."/>
            <person name="Horner N.R."/>
            <person name="Hu C.H."/>
            <person name="Huitema E."/>
            <person name="Jeong D.H."/>
            <person name="Jones A.M."/>
            <person name="Jones J.D."/>
            <person name="Jones R.W."/>
            <person name="Karlsson E.K."/>
            <person name="Kunjeti S.G."/>
            <person name="Lamour K."/>
            <person name="Liu Z."/>
            <person name="Ma L."/>
            <person name="Maclean D."/>
            <person name="Chibucos M.C."/>
            <person name="McDonald H."/>
            <person name="McWalters J."/>
            <person name="Meijer H.J."/>
            <person name="Morgan W."/>
            <person name="Morris P.F."/>
            <person name="Munro C.A."/>
            <person name="O'Neill K."/>
            <person name="Ospina-Giraldo M."/>
            <person name="Pinzon A."/>
            <person name="Pritchard L."/>
            <person name="Ramsahoye B."/>
            <person name="Ren Q."/>
            <person name="Restrepo S."/>
            <person name="Roy S."/>
            <person name="Sadanandom A."/>
            <person name="Savidor A."/>
            <person name="Schornack S."/>
            <person name="Schwartz D.C."/>
            <person name="Schumann U.D."/>
            <person name="Schwessinger B."/>
            <person name="Seyer L."/>
            <person name="Sharpe T."/>
            <person name="Silvar C."/>
            <person name="Song J."/>
            <person name="Studholme D.J."/>
            <person name="Sykes S."/>
            <person name="Thines M."/>
            <person name="van de Vondervoort P.J."/>
            <person name="Phuntumart V."/>
            <person name="Wawra S."/>
            <person name="Weide R."/>
            <person name="Win J."/>
            <person name="Young C."/>
            <person name="Zhou S."/>
            <person name="Fry W."/>
            <person name="Meyers B.C."/>
            <person name="van West P."/>
            <person name="Ristaino J."/>
            <person name="Govers F."/>
            <person name="Birch P.R."/>
            <person name="Whisson S.C."/>
            <person name="Judelson H.S."/>
            <person name="Nusbaum C."/>
        </authorList>
    </citation>
    <scope>NUCLEOTIDE SEQUENCE [LARGE SCALE GENOMIC DNA]</scope>
    <source>
        <strain evidence="3">T30-4</strain>
    </source>
</reference>
<feature type="compositionally biased region" description="Basic and acidic residues" evidence="1">
    <location>
        <begin position="33"/>
        <end position="54"/>
    </location>
</feature>
<dbReference type="KEGG" id="pif:PITG_08977"/>
<proteinExistence type="predicted"/>
<dbReference type="HOGENOM" id="CLU_167908_0_0_1"/>
<evidence type="ECO:0000313" key="2">
    <source>
        <dbReference type="EMBL" id="EEY56184.1"/>
    </source>
</evidence>
<dbReference type="AlphaFoldDB" id="D0NDM7"/>
<dbReference type="VEuPathDB" id="FungiDB:PITG_08977"/>
<feature type="compositionally biased region" description="Basic residues" evidence="1">
    <location>
        <begin position="59"/>
        <end position="68"/>
    </location>
</feature>
<keyword evidence="3" id="KW-1185">Reference proteome</keyword>
<name>D0NDM7_PHYIT</name>
<evidence type="ECO:0000256" key="1">
    <source>
        <dbReference type="SAM" id="MobiDB-lite"/>
    </source>
</evidence>